<proteinExistence type="predicted"/>
<evidence type="ECO:0008006" key="3">
    <source>
        <dbReference type="Google" id="ProtNLM"/>
    </source>
</evidence>
<reference evidence="1" key="1">
    <citation type="journal article" date="2014" name="Int. J. Syst. Evol. Microbiol.">
        <title>Complete genome sequence of Corynebacterium casei LMG S-19264T (=DSM 44701T), isolated from a smear-ripened cheese.</title>
        <authorList>
            <consortium name="US DOE Joint Genome Institute (JGI-PGF)"/>
            <person name="Walter F."/>
            <person name="Albersmeier A."/>
            <person name="Kalinowski J."/>
            <person name="Ruckert C."/>
        </authorList>
    </citation>
    <scope>NUCLEOTIDE SEQUENCE</scope>
    <source>
        <strain evidence="1">CGMCC 1.10998</strain>
    </source>
</reference>
<dbReference type="AlphaFoldDB" id="A0A916UMD7"/>
<dbReference type="EMBL" id="BMED01000002">
    <property type="protein sequence ID" value="GGC78574.1"/>
    <property type="molecule type" value="Genomic_DNA"/>
</dbReference>
<keyword evidence="2" id="KW-1185">Reference proteome</keyword>
<evidence type="ECO:0000313" key="2">
    <source>
        <dbReference type="Proteomes" id="UP000637423"/>
    </source>
</evidence>
<organism evidence="1 2">
    <name type="scientific">Undibacterium terreum</name>
    <dbReference type="NCBI Taxonomy" id="1224302"/>
    <lineage>
        <taxon>Bacteria</taxon>
        <taxon>Pseudomonadati</taxon>
        <taxon>Pseudomonadota</taxon>
        <taxon>Betaproteobacteria</taxon>
        <taxon>Burkholderiales</taxon>
        <taxon>Oxalobacteraceae</taxon>
        <taxon>Undibacterium</taxon>
    </lineage>
</organism>
<accession>A0A916UMD7</accession>
<name>A0A916UMD7_9BURK</name>
<evidence type="ECO:0000313" key="1">
    <source>
        <dbReference type="EMBL" id="GGC78574.1"/>
    </source>
</evidence>
<sequence length="127" mass="13531">MLQSRSMQALRLPRQLIRRVLLLYLLSLGVAIASPLVNPEAMDLICTSSGYKFISKLDASSKKTGAGMSHLLDCPMCMAIGMTTFPATQNVPEPPHALSYALRSIPSAQLASLTSAPLPARGPPAII</sequence>
<protein>
    <recommendedName>
        <fullName evidence="3">DUF2946 domain-containing protein</fullName>
    </recommendedName>
</protein>
<comment type="caution">
    <text evidence="1">The sequence shown here is derived from an EMBL/GenBank/DDBJ whole genome shotgun (WGS) entry which is preliminary data.</text>
</comment>
<dbReference type="RefSeq" id="WP_229751100.1">
    <property type="nucleotide sequence ID" value="NZ_BMED01000002.1"/>
</dbReference>
<gene>
    <name evidence="1" type="ORF">GCM10011396_27210</name>
</gene>
<dbReference type="Proteomes" id="UP000637423">
    <property type="component" value="Unassembled WGS sequence"/>
</dbReference>
<reference evidence="1" key="2">
    <citation type="submission" date="2020-09" db="EMBL/GenBank/DDBJ databases">
        <authorList>
            <person name="Sun Q."/>
            <person name="Zhou Y."/>
        </authorList>
    </citation>
    <scope>NUCLEOTIDE SEQUENCE</scope>
    <source>
        <strain evidence="1">CGMCC 1.10998</strain>
    </source>
</reference>